<gene>
    <name evidence="2" type="ORF">HF521_016124</name>
</gene>
<protein>
    <recommendedName>
        <fullName evidence="1">B30.2/SPRY domain-containing protein</fullName>
    </recommendedName>
</protein>
<dbReference type="InterPro" id="IPR001870">
    <property type="entry name" value="B30.2/SPRY"/>
</dbReference>
<dbReference type="InterPro" id="IPR003879">
    <property type="entry name" value="Butyrophylin_SPRY"/>
</dbReference>
<organism evidence="2 3">
    <name type="scientific">Silurus meridionalis</name>
    <name type="common">Southern catfish</name>
    <name type="synonym">Silurus soldatovi meridionalis</name>
    <dbReference type="NCBI Taxonomy" id="175797"/>
    <lineage>
        <taxon>Eukaryota</taxon>
        <taxon>Metazoa</taxon>
        <taxon>Chordata</taxon>
        <taxon>Craniata</taxon>
        <taxon>Vertebrata</taxon>
        <taxon>Euteleostomi</taxon>
        <taxon>Actinopterygii</taxon>
        <taxon>Neopterygii</taxon>
        <taxon>Teleostei</taxon>
        <taxon>Ostariophysi</taxon>
        <taxon>Siluriformes</taxon>
        <taxon>Siluridae</taxon>
        <taxon>Silurus</taxon>
    </lineage>
</organism>
<dbReference type="InterPro" id="IPR006574">
    <property type="entry name" value="PRY"/>
</dbReference>
<reference evidence="2" key="1">
    <citation type="submission" date="2020-08" db="EMBL/GenBank/DDBJ databases">
        <title>Chromosome-level assembly of Southern catfish (Silurus meridionalis) provides insights into visual adaptation to the nocturnal and benthic lifestyles.</title>
        <authorList>
            <person name="Zhang Y."/>
            <person name="Wang D."/>
            <person name="Peng Z."/>
        </authorList>
    </citation>
    <scope>NUCLEOTIDE SEQUENCE</scope>
    <source>
        <strain evidence="2">SWU-2019-XX</strain>
        <tissue evidence="2">Muscle</tissue>
    </source>
</reference>
<comment type="caution">
    <text evidence="2">The sequence shown here is derived from an EMBL/GenBank/DDBJ whole genome shotgun (WGS) entry which is preliminary data.</text>
</comment>
<dbReference type="Pfam" id="PF13765">
    <property type="entry name" value="PRY"/>
    <property type="match status" value="1"/>
</dbReference>
<accession>A0A8T0BQI5</accession>
<name>A0A8T0BQI5_SILME</name>
<evidence type="ECO:0000313" key="2">
    <source>
        <dbReference type="EMBL" id="KAF7709274.1"/>
    </source>
</evidence>
<dbReference type="EMBL" id="JABFDY010000003">
    <property type="protein sequence ID" value="KAF7709274.1"/>
    <property type="molecule type" value="Genomic_DNA"/>
</dbReference>
<dbReference type="InterPro" id="IPR050143">
    <property type="entry name" value="TRIM/RBCC"/>
</dbReference>
<dbReference type="PANTHER" id="PTHR24103">
    <property type="entry name" value="E3 UBIQUITIN-PROTEIN LIGASE TRIM"/>
    <property type="match status" value="1"/>
</dbReference>
<dbReference type="InterPro" id="IPR003877">
    <property type="entry name" value="SPRY_dom"/>
</dbReference>
<dbReference type="InterPro" id="IPR013320">
    <property type="entry name" value="ConA-like_dom_sf"/>
</dbReference>
<sequence>MTSSATEEISIGAFLSQISLGNPRKEKKNKRLCRSEPFLKPRMTKFIRQKILYAVANFKNSLKRPKNDPQQLYSSILESIISLTVTESFKQQPPRQKQSVRSENITEERVGSISKKEWKILKNTSANVILDPKTANPSLVLSFDGRSLRTETQREFQSKRNHDEYQKKYKHQYNAWTCVQAKEGYNKGKHYWEVDVKGKNDWRIGVVKESAPRNGFSKLNTATGYWTLRLQFCRLMALTEPVTKLNQAPPSKIGEHLDYEEGKLTFYNAENRKHIYTFKEEFRETVYPVFGTVETEKPLRII</sequence>
<dbReference type="Pfam" id="PF00622">
    <property type="entry name" value="SPRY"/>
    <property type="match status" value="1"/>
</dbReference>
<dbReference type="PROSITE" id="PS50188">
    <property type="entry name" value="B302_SPRY"/>
    <property type="match status" value="1"/>
</dbReference>
<dbReference type="Gene3D" id="2.60.120.920">
    <property type="match status" value="1"/>
</dbReference>
<dbReference type="AlphaFoldDB" id="A0A8T0BQI5"/>
<evidence type="ECO:0000313" key="3">
    <source>
        <dbReference type="Proteomes" id="UP000606274"/>
    </source>
</evidence>
<dbReference type="InterPro" id="IPR043136">
    <property type="entry name" value="B30.2/SPRY_sf"/>
</dbReference>
<feature type="domain" description="B30.2/SPRY" evidence="1">
    <location>
        <begin position="108"/>
        <end position="302"/>
    </location>
</feature>
<evidence type="ECO:0000259" key="1">
    <source>
        <dbReference type="PROSITE" id="PS50188"/>
    </source>
</evidence>
<dbReference type="SUPFAM" id="SSF49899">
    <property type="entry name" value="Concanavalin A-like lectins/glucanases"/>
    <property type="match status" value="1"/>
</dbReference>
<keyword evidence="3" id="KW-1185">Reference proteome</keyword>
<proteinExistence type="predicted"/>
<dbReference type="Proteomes" id="UP000606274">
    <property type="component" value="Unassembled WGS sequence"/>
</dbReference>
<dbReference type="PRINTS" id="PR01407">
    <property type="entry name" value="BUTYPHLNCDUF"/>
</dbReference>
<dbReference type="SMART" id="SM00449">
    <property type="entry name" value="SPRY"/>
    <property type="match status" value="1"/>
</dbReference>